<dbReference type="EMBL" id="NIDF01000266">
    <property type="protein sequence ID" value="TYJ51336.1"/>
    <property type="molecule type" value="Genomic_DNA"/>
</dbReference>
<evidence type="ECO:0000313" key="2">
    <source>
        <dbReference type="Proteomes" id="UP000322245"/>
    </source>
</evidence>
<protein>
    <submittedName>
        <fullName evidence="1">Uncharacterized protein</fullName>
    </submittedName>
</protein>
<name>A0A5D3ANV8_9TREE</name>
<sequence length="204" mass="22348">MSLDLSTFPPNSHYGDFSNAYIGHMCYCPMHLDLPARKSSAAGWVGSGKPITTGTGVGYGTGVNVVKFEKGTFTVLCGGCGISAVGCSLGDPEPDHNKRIIGTAKRKHMDPAGIYDDYRNTFQKAVSVQSGAINAERESHSFWGGDPEFGVVRNTMTNQGKISNAYVEFAESQPMDMSRFYEGEEWRSQDWKKKLTEKRQGTIV</sequence>
<proteinExistence type="predicted"/>
<reference evidence="1 2" key="1">
    <citation type="submission" date="2017-05" db="EMBL/GenBank/DDBJ databases">
        <title>The Genome Sequence of Tsuchiyaea wingfieldii DSM 27421.</title>
        <authorList>
            <person name="Cuomo C."/>
            <person name="Passer A."/>
            <person name="Billmyre B."/>
            <person name="Heitman J."/>
        </authorList>
    </citation>
    <scope>NUCLEOTIDE SEQUENCE [LARGE SCALE GENOMIC DNA]</scope>
    <source>
        <strain evidence="1 2">DSM 27421</strain>
    </source>
</reference>
<dbReference type="Proteomes" id="UP000322245">
    <property type="component" value="Unassembled WGS sequence"/>
</dbReference>
<dbReference type="AlphaFoldDB" id="A0A5D3ANV8"/>
<keyword evidence="2" id="KW-1185">Reference proteome</keyword>
<gene>
    <name evidence="1" type="ORF">B9479_008101</name>
</gene>
<organism evidence="1 2">
    <name type="scientific">Cryptococcus floricola</name>
    <dbReference type="NCBI Taxonomy" id="2591691"/>
    <lineage>
        <taxon>Eukaryota</taxon>
        <taxon>Fungi</taxon>
        <taxon>Dikarya</taxon>
        <taxon>Basidiomycota</taxon>
        <taxon>Agaricomycotina</taxon>
        <taxon>Tremellomycetes</taxon>
        <taxon>Tremellales</taxon>
        <taxon>Cryptococcaceae</taxon>
        <taxon>Cryptococcus</taxon>
    </lineage>
</organism>
<evidence type="ECO:0000313" key="1">
    <source>
        <dbReference type="EMBL" id="TYJ51336.1"/>
    </source>
</evidence>
<accession>A0A5D3ANV8</accession>
<comment type="caution">
    <text evidence="1">The sequence shown here is derived from an EMBL/GenBank/DDBJ whole genome shotgun (WGS) entry which is preliminary data.</text>
</comment>